<sequence length="106" mass="12142">MQYLSKSLKIFILKKFEKCLPNVTLVQKFKGSASSLEFLQKSLSTKLSLSMYMYSSRCSVSKHIIVNKFYPLSDSSFFYSTSVTLSPLSWNNSSCNFQLSFITVVY</sequence>
<organism evidence="1">
    <name type="scientific">Ceratitis capitata</name>
    <name type="common">Mediterranean fruit fly</name>
    <name type="synonym">Tephritis capitata</name>
    <dbReference type="NCBI Taxonomy" id="7213"/>
    <lineage>
        <taxon>Eukaryota</taxon>
        <taxon>Metazoa</taxon>
        <taxon>Ecdysozoa</taxon>
        <taxon>Arthropoda</taxon>
        <taxon>Hexapoda</taxon>
        <taxon>Insecta</taxon>
        <taxon>Pterygota</taxon>
        <taxon>Neoptera</taxon>
        <taxon>Endopterygota</taxon>
        <taxon>Diptera</taxon>
        <taxon>Brachycera</taxon>
        <taxon>Muscomorpha</taxon>
        <taxon>Tephritoidea</taxon>
        <taxon>Tephritidae</taxon>
        <taxon>Ceratitis</taxon>
        <taxon>Ceratitis</taxon>
    </lineage>
</organism>
<proteinExistence type="evidence at transcript level"/>
<evidence type="ECO:0000313" key="1">
    <source>
        <dbReference type="EMBL" id="JAB84801.1"/>
    </source>
</evidence>
<name>W8AVK3_CERCA</name>
<dbReference type="EMBL" id="GAMC01021754">
    <property type="protein sequence ID" value="JAB84801.1"/>
    <property type="molecule type" value="mRNA"/>
</dbReference>
<dbReference type="AlphaFoldDB" id="W8AVK3"/>
<accession>W8AVK3</accession>
<protein>
    <submittedName>
        <fullName evidence="1">Uncharacterized protein</fullName>
    </submittedName>
</protein>
<reference evidence="1" key="1">
    <citation type="submission" date="2013-07" db="EMBL/GenBank/DDBJ databases">
        <authorList>
            <person name="Geib S."/>
        </authorList>
    </citation>
    <scope>NUCLEOTIDE SEQUENCE</scope>
</reference>
<reference evidence="1" key="2">
    <citation type="journal article" date="2014" name="BMC Genomics">
        <title>A genomic perspective to assessing quality of mass-reared SIT flies used in Mediterranean fruit fly (Ceratitis capitata) eradication in California.</title>
        <authorList>
            <person name="Calla B."/>
            <person name="Hall B."/>
            <person name="Hou S."/>
            <person name="Geib S.M."/>
        </authorList>
    </citation>
    <scope>NUCLEOTIDE SEQUENCE</scope>
</reference>